<evidence type="ECO:0000259" key="4">
    <source>
        <dbReference type="Pfam" id="PF01361"/>
    </source>
</evidence>
<sequence>MPYINIRVTREGVTPEQKLQLIEGATDLMTRVLNKDPATTFVSIDEVETDNWGVARENVTTMRQREAEQKAIR</sequence>
<evidence type="ECO:0000256" key="2">
    <source>
        <dbReference type="ARBA" id="ARBA00023235"/>
    </source>
</evidence>
<reference evidence="6" key="1">
    <citation type="journal article" date="2019" name="Int. J. Syst. Evol. Microbiol.">
        <title>The Global Catalogue of Microorganisms (GCM) 10K type strain sequencing project: providing services to taxonomists for standard genome sequencing and annotation.</title>
        <authorList>
            <consortium name="The Broad Institute Genomics Platform"/>
            <consortium name="The Broad Institute Genome Sequencing Center for Infectious Disease"/>
            <person name="Wu L."/>
            <person name="Ma J."/>
        </authorList>
    </citation>
    <scope>NUCLEOTIDE SEQUENCE [LARGE SCALE GENOMIC DNA]</scope>
    <source>
        <strain evidence="6">CCUG 36956</strain>
    </source>
</reference>
<dbReference type="Gene3D" id="3.30.429.10">
    <property type="entry name" value="Macrophage Migration Inhibitory Factor"/>
    <property type="match status" value="1"/>
</dbReference>
<dbReference type="SUPFAM" id="SSF55331">
    <property type="entry name" value="Tautomerase/MIF"/>
    <property type="match status" value="1"/>
</dbReference>
<gene>
    <name evidence="5" type="ORF">ACFQO0_06425</name>
</gene>
<evidence type="ECO:0000313" key="6">
    <source>
        <dbReference type="Proteomes" id="UP001596379"/>
    </source>
</evidence>
<dbReference type="EC" id="5.3.2.-" evidence="3"/>
<protein>
    <recommendedName>
        <fullName evidence="3">Tautomerase</fullName>
        <ecNumber evidence="3">5.3.2.-</ecNumber>
    </recommendedName>
</protein>
<evidence type="ECO:0000256" key="3">
    <source>
        <dbReference type="RuleBase" id="RU362032"/>
    </source>
</evidence>
<keyword evidence="2 3" id="KW-0413">Isomerase</keyword>
<dbReference type="InterPro" id="IPR004370">
    <property type="entry name" value="4-OT-like_dom"/>
</dbReference>
<name>A0ABW2J4M7_9BURK</name>
<dbReference type="InterPro" id="IPR018191">
    <property type="entry name" value="4-OT"/>
</dbReference>
<dbReference type="Proteomes" id="UP001596379">
    <property type="component" value="Unassembled WGS sequence"/>
</dbReference>
<dbReference type="Pfam" id="PF01361">
    <property type="entry name" value="Tautomerase"/>
    <property type="match status" value="1"/>
</dbReference>
<feature type="domain" description="4-oxalocrotonate tautomerase-like" evidence="4">
    <location>
        <begin position="2"/>
        <end position="60"/>
    </location>
</feature>
<comment type="caution">
    <text evidence="5">The sequence shown here is derived from an EMBL/GenBank/DDBJ whole genome shotgun (WGS) entry which is preliminary data.</text>
</comment>
<dbReference type="PANTHER" id="PTHR35530:SF1">
    <property type="entry name" value="2-HYDROXYMUCONATE TAUTOMERASE"/>
    <property type="match status" value="1"/>
</dbReference>
<keyword evidence="6" id="KW-1185">Reference proteome</keyword>
<dbReference type="PANTHER" id="PTHR35530">
    <property type="entry name" value="TAUTOMERASE-RELATED"/>
    <property type="match status" value="1"/>
</dbReference>
<dbReference type="EMBL" id="JBHTCC010000001">
    <property type="protein sequence ID" value="MFC7298066.1"/>
    <property type="molecule type" value="Genomic_DNA"/>
</dbReference>
<dbReference type="NCBIfam" id="TIGR00013">
    <property type="entry name" value="taut"/>
    <property type="match status" value="1"/>
</dbReference>
<comment type="similarity">
    <text evidence="1 3">Belongs to the 4-oxalocrotonate tautomerase family.</text>
</comment>
<accession>A0ABW2J4M7</accession>
<organism evidence="5 6">
    <name type="scientific">Herminiimonas aquatilis</name>
    <dbReference type="NCBI Taxonomy" id="345342"/>
    <lineage>
        <taxon>Bacteria</taxon>
        <taxon>Pseudomonadati</taxon>
        <taxon>Pseudomonadota</taxon>
        <taxon>Betaproteobacteria</taxon>
        <taxon>Burkholderiales</taxon>
        <taxon>Oxalobacteraceae</taxon>
        <taxon>Herminiimonas</taxon>
    </lineage>
</organism>
<dbReference type="RefSeq" id="WP_382233187.1">
    <property type="nucleotide sequence ID" value="NZ_JBHTCC010000001.1"/>
</dbReference>
<proteinExistence type="inferred from homology"/>
<evidence type="ECO:0000313" key="5">
    <source>
        <dbReference type="EMBL" id="MFC7298066.1"/>
    </source>
</evidence>
<evidence type="ECO:0000256" key="1">
    <source>
        <dbReference type="ARBA" id="ARBA00006723"/>
    </source>
</evidence>
<dbReference type="InterPro" id="IPR014347">
    <property type="entry name" value="Tautomerase/MIF_sf"/>
</dbReference>